<keyword evidence="1" id="KW-0732">Signal</keyword>
<dbReference type="AlphaFoldDB" id="A0A7I7JN81"/>
<evidence type="ECO:0000256" key="1">
    <source>
        <dbReference type="SAM" id="SignalP"/>
    </source>
</evidence>
<evidence type="ECO:0000313" key="3">
    <source>
        <dbReference type="Proteomes" id="UP000466997"/>
    </source>
</evidence>
<reference evidence="2 3" key="1">
    <citation type="journal article" date="2019" name="Emerg. Microbes Infect.">
        <title>Comprehensive subspecies identification of 175 nontuberculous mycobacteria species based on 7547 genomic profiles.</title>
        <authorList>
            <person name="Matsumoto Y."/>
            <person name="Kinjo T."/>
            <person name="Motooka D."/>
            <person name="Nabeya D."/>
            <person name="Jung N."/>
            <person name="Uechi K."/>
            <person name="Horii T."/>
            <person name="Iida T."/>
            <person name="Fujita J."/>
            <person name="Nakamura S."/>
        </authorList>
    </citation>
    <scope>NUCLEOTIDE SEQUENCE [LARGE SCALE GENOMIC DNA]</scope>
    <source>
        <strain evidence="2 3">JCM 6391</strain>
    </source>
</reference>
<sequence>MPTRRARMSLRWSTTLALAGLTTAALAGCDAVPGADGPEPSRQVTVVGSGEVQGIPDTLTTEAGIEFVAADVTTAMNQTSERQQAVIDALIDAGVDRKDISTTQVSLQPQYGNAEPGGSANITGYRAGNTIRVKVERESASQVLAVIVRAGGDATRIHGISYSIEDDSQLVRDARERAFNDARDRAEQYAQLSGLQLGRVLSISEVAGGTPSPTSVEAPMPRAMAAPPPVEPGQQTVGFSVTAVWELS</sequence>
<evidence type="ECO:0000313" key="2">
    <source>
        <dbReference type="EMBL" id="BBX13213.1"/>
    </source>
</evidence>
<dbReference type="Pfam" id="PF04402">
    <property type="entry name" value="SIMPL"/>
    <property type="match status" value="1"/>
</dbReference>
<dbReference type="RefSeq" id="WP_013830827.1">
    <property type="nucleotide sequence ID" value="NZ_AP022562.1"/>
</dbReference>
<feature type="signal peptide" evidence="1">
    <location>
        <begin position="1"/>
        <end position="27"/>
    </location>
</feature>
<dbReference type="Proteomes" id="UP000466997">
    <property type="component" value="Chromosome"/>
</dbReference>
<dbReference type="GO" id="GO:0006974">
    <property type="term" value="P:DNA damage response"/>
    <property type="evidence" value="ECO:0007669"/>
    <property type="project" value="TreeGrafter"/>
</dbReference>
<name>A0A7I7JN81_9MYCO</name>
<accession>A0A7I7JN81</accession>
<protein>
    <submittedName>
        <fullName evidence="2">SIMPL domain-containing protein</fullName>
    </submittedName>
</protein>
<proteinExistence type="predicted"/>
<feature type="chain" id="PRO_5029687421" evidence="1">
    <location>
        <begin position="28"/>
        <end position="248"/>
    </location>
</feature>
<dbReference type="EMBL" id="AP022562">
    <property type="protein sequence ID" value="BBX13213.1"/>
    <property type="molecule type" value="Genomic_DNA"/>
</dbReference>
<dbReference type="InterPro" id="IPR052022">
    <property type="entry name" value="26kDa_periplasmic_antigen"/>
</dbReference>
<organism evidence="2 3">
    <name type="scientific">Mycobacterium novum</name>
    <dbReference type="NCBI Taxonomy" id="2492438"/>
    <lineage>
        <taxon>Bacteria</taxon>
        <taxon>Bacillati</taxon>
        <taxon>Actinomycetota</taxon>
        <taxon>Actinomycetes</taxon>
        <taxon>Mycobacteriales</taxon>
        <taxon>Mycobacteriaceae</taxon>
        <taxon>Mycobacterium</taxon>
    </lineage>
</organism>
<dbReference type="Gene3D" id="3.30.70.2970">
    <property type="entry name" value="Protein of unknown function (DUF541), domain 2"/>
    <property type="match status" value="1"/>
</dbReference>
<dbReference type="KEGG" id="mnm:MNVM_22940"/>
<dbReference type="Gene3D" id="3.30.110.170">
    <property type="entry name" value="Protein of unknown function (DUF541), domain 1"/>
    <property type="match status" value="1"/>
</dbReference>
<dbReference type="InterPro" id="IPR007497">
    <property type="entry name" value="SIMPL/DUF541"/>
</dbReference>
<keyword evidence="3" id="KW-1185">Reference proteome</keyword>
<dbReference type="PROSITE" id="PS51257">
    <property type="entry name" value="PROKAR_LIPOPROTEIN"/>
    <property type="match status" value="1"/>
</dbReference>
<dbReference type="PANTHER" id="PTHR34387:SF1">
    <property type="entry name" value="PERIPLASMIC IMMUNOGENIC PROTEIN"/>
    <property type="match status" value="1"/>
</dbReference>
<gene>
    <name evidence="2" type="primary">lpqG</name>
    <name evidence="2" type="ORF">MNVM_22940</name>
</gene>
<dbReference type="PANTHER" id="PTHR34387">
    <property type="entry name" value="SLR1258 PROTEIN"/>
    <property type="match status" value="1"/>
</dbReference>